<keyword evidence="1" id="KW-1133">Transmembrane helix</keyword>
<reference evidence="5 6" key="1">
    <citation type="journal article" date="2015" name="Emerg. Microbes Infect.">
        <title>Characterization of 17 strains belonging to the Mycobacterium simiae complex and description of Mycobacterium paraense sp. nov.</title>
        <authorList>
            <person name="Fusco da Costa A.R."/>
            <person name="Fedrizzi T."/>
            <person name="Lopes M.L."/>
            <person name="Pecorari M."/>
            <person name="Oliveira da Costa W.L."/>
            <person name="Giacobazzi E."/>
            <person name="da Costa Bahia J.R."/>
            <person name="De Sanctis V."/>
            <person name="Batista Lima K.V."/>
            <person name="Bertorelli R."/>
            <person name="Grottola A."/>
            <person name="Fabio A."/>
            <person name="Mariottini A."/>
            <person name="Ferretti P."/>
            <person name="Di Leva F."/>
            <person name="Fregni Serpini G."/>
            <person name="Tagliazucchi S."/>
            <person name="Rumpianesi F."/>
            <person name="Jousson O."/>
            <person name="Segata N."/>
            <person name="Tortoli E."/>
        </authorList>
    </citation>
    <scope>NUCLEOTIDE SEQUENCE [LARGE SCALE GENOMIC DNA]</scope>
    <source>
        <strain evidence="3 6">FI-07156</strain>
        <strain evidence="4 5">IEC33</strain>
    </source>
</reference>
<organism evidence="4 5">
    <name type="scientific">Mycobacterium paraense</name>
    <dbReference type="NCBI Taxonomy" id="767916"/>
    <lineage>
        <taxon>Bacteria</taxon>
        <taxon>Bacillati</taxon>
        <taxon>Actinomycetota</taxon>
        <taxon>Actinomycetes</taxon>
        <taxon>Mycobacteriales</taxon>
        <taxon>Mycobacteriaceae</taxon>
        <taxon>Mycobacterium</taxon>
        <taxon>Mycobacterium simiae complex</taxon>
    </lineage>
</organism>
<dbReference type="Pfam" id="PF00990">
    <property type="entry name" value="GGDEF"/>
    <property type="match status" value="1"/>
</dbReference>
<evidence type="ECO:0000313" key="4">
    <source>
        <dbReference type="EMBL" id="ORW47158.1"/>
    </source>
</evidence>
<name>A0A1X2AAS8_9MYCO</name>
<feature type="domain" description="GGDEF" evidence="2">
    <location>
        <begin position="223"/>
        <end position="355"/>
    </location>
</feature>
<feature type="transmembrane region" description="Helical" evidence="1">
    <location>
        <begin position="30"/>
        <end position="48"/>
    </location>
</feature>
<dbReference type="PANTHER" id="PTHR45138:SF9">
    <property type="entry name" value="DIGUANYLATE CYCLASE DGCM-RELATED"/>
    <property type="match status" value="1"/>
</dbReference>
<dbReference type="EMBL" id="LQPN01000044">
    <property type="protein sequence ID" value="ORW47158.1"/>
    <property type="molecule type" value="Genomic_DNA"/>
</dbReference>
<dbReference type="SMART" id="SM00267">
    <property type="entry name" value="GGDEF"/>
    <property type="match status" value="1"/>
</dbReference>
<dbReference type="PANTHER" id="PTHR45138">
    <property type="entry name" value="REGULATORY COMPONENTS OF SENSORY TRANSDUCTION SYSTEM"/>
    <property type="match status" value="1"/>
</dbReference>
<keyword evidence="6" id="KW-1185">Reference proteome</keyword>
<feature type="transmembrane region" description="Helical" evidence="1">
    <location>
        <begin position="60"/>
        <end position="78"/>
    </location>
</feature>
<dbReference type="OrthoDB" id="23692at2"/>
<dbReference type="InterPro" id="IPR043128">
    <property type="entry name" value="Rev_trsase/Diguanyl_cyclase"/>
</dbReference>
<accession>A0A1X2AAS8</accession>
<evidence type="ECO:0000256" key="1">
    <source>
        <dbReference type="SAM" id="Phobius"/>
    </source>
</evidence>
<reference evidence="3" key="3">
    <citation type="submission" date="2016-01" db="EMBL/GenBank/DDBJ databases">
        <authorList>
            <person name="Ana R.F.D.C."/>
            <person name="Tarcisio F."/>
            <person name="Maria L.L."/>
            <person name="Monica P."/>
            <person name="Wana L.O.D.C."/>
            <person name="Elisabetta G."/>
            <person name="Jeann R.D.C.B."/>
            <person name="Veronica D.S."/>
            <person name="Karla V.B.L."/>
            <person name="Roberto B."/>
            <person name="Antonella G."/>
            <person name="Anna F."/>
            <person name="Alessandro M."/>
            <person name="Pamela F."/>
            <person name="Francesca D.L."/>
            <person name="Giulia F.S."/>
            <person name="Sara T."/>
            <person name="Fabio R."/>
            <person name="Olivier J."/>
            <person name="Nicola S."/>
            <person name="Enrico T."/>
        </authorList>
    </citation>
    <scope>NUCLEOTIDE SEQUENCE</scope>
    <source>
        <strain evidence="3">FI-07156</strain>
    </source>
</reference>
<dbReference type="Proteomes" id="UP000193285">
    <property type="component" value="Unassembled WGS sequence"/>
</dbReference>
<evidence type="ECO:0000313" key="6">
    <source>
        <dbReference type="Proteomes" id="UP000193801"/>
    </source>
</evidence>
<evidence type="ECO:0000259" key="2">
    <source>
        <dbReference type="PROSITE" id="PS50887"/>
    </source>
</evidence>
<protein>
    <recommendedName>
        <fullName evidence="2">GGDEF domain-containing protein</fullName>
    </recommendedName>
</protein>
<dbReference type="CDD" id="cd01949">
    <property type="entry name" value="GGDEF"/>
    <property type="match status" value="1"/>
</dbReference>
<dbReference type="GO" id="GO:0052621">
    <property type="term" value="F:diguanylate cyclase activity"/>
    <property type="evidence" value="ECO:0007669"/>
    <property type="project" value="TreeGrafter"/>
</dbReference>
<dbReference type="Gene3D" id="3.30.70.270">
    <property type="match status" value="1"/>
</dbReference>
<gene>
    <name evidence="4" type="ORF">AWB90_14555</name>
    <name evidence="3" type="ORF">AWB91_22650</name>
</gene>
<reference evidence="4" key="2">
    <citation type="submission" date="2016-01" db="EMBL/GenBank/DDBJ databases">
        <authorList>
            <person name="Oliw E.H."/>
        </authorList>
    </citation>
    <scope>NUCLEOTIDE SEQUENCE</scope>
    <source>
        <strain evidence="4">IEC33</strain>
    </source>
</reference>
<dbReference type="STRING" id="767916.AWB91_22650"/>
<dbReference type="GO" id="GO:1902201">
    <property type="term" value="P:negative regulation of bacterial-type flagellum-dependent cell motility"/>
    <property type="evidence" value="ECO:0007669"/>
    <property type="project" value="TreeGrafter"/>
</dbReference>
<dbReference type="EMBL" id="LQPK01000018">
    <property type="protein sequence ID" value="ORW30169.1"/>
    <property type="molecule type" value="Genomic_DNA"/>
</dbReference>
<dbReference type="InterPro" id="IPR050469">
    <property type="entry name" value="Diguanylate_Cyclase"/>
</dbReference>
<keyword evidence="1" id="KW-0472">Membrane</keyword>
<dbReference type="RefSeq" id="WP_085097844.1">
    <property type="nucleotide sequence ID" value="NZ_JACKVQ010000011.1"/>
</dbReference>
<dbReference type="GO" id="GO:0043709">
    <property type="term" value="P:cell adhesion involved in single-species biofilm formation"/>
    <property type="evidence" value="ECO:0007669"/>
    <property type="project" value="TreeGrafter"/>
</dbReference>
<evidence type="ECO:0000313" key="5">
    <source>
        <dbReference type="Proteomes" id="UP000193285"/>
    </source>
</evidence>
<dbReference type="NCBIfam" id="TIGR00254">
    <property type="entry name" value="GGDEF"/>
    <property type="match status" value="1"/>
</dbReference>
<dbReference type="InterPro" id="IPR029787">
    <property type="entry name" value="Nucleotide_cyclase"/>
</dbReference>
<feature type="transmembrane region" description="Helical" evidence="1">
    <location>
        <begin position="134"/>
        <end position="153"/>
    </location>
</feature>
<comment type="caution">
    <text evidence="4">The sequence shown here is derived from an EMBL/GenBank/DDBJ whole genome shotgun (WGS) entry which is preliminary data.</text>
</comment>
<dbReference type="Proteomes" id="UP000193801">
    <property type="component" value="Unassembled WGS sequence"/>
</dbReference>
<dbReference type="GO" id="GO:0005886">
    <property type="term" value="C:plasma membrane"/>
    <property type="evidence" value="ECO:0007669"/>
    <property type="project" value="TreeGrafter"/>
</dbReference>
<dbReference type="SUPFAM" id="SSF55073">
    <property type="entry name" value="Nucleotide cyclase"/>
    <property type="match status" value="1"/>
</dbReference>
<feature type="transmembrane region" description="Helical" evidence="1">
    <location>
        <begin position="87"/>
        <end position="104"/>
    </location>
</feature>
<dbReference type="InterPro" id="IPR000160">
    <property type="entry name" value="GGDEF_dom"/>
</dbReference>
<dbReference type="PROSITE" id="PS50887">
    <property type="entry name" value="GGDEF"/>
    <property type="match status" value="1"/>
</dbReference>
<feature type="transmembrane region" description="Helical" evidence="1">
    <location>
        <begin position="165"/>
        <end position="183"/>
    </location>
</feature>
<keyword evidence="1" id="KW-0812">Transmembrane</keyword>
<sequence length="355" mass="37884">MSRLRAWWSQPDQYEWISAFLGQHGMLRPARTIMAIVAGSSALVPLTVLPSQTGPSPVEVITGVVASAFTVGVTVLWLRRWPTRRQSQAGVAVGALFVGGWSMVQPTAALAALACTAMAVPGGYIAFFHGPRLMLFNSVVAATVATTAVLRLAHEANMATAASALWINVFLNMSVPLGIWGMVRAMGTYARRSEEDGLTGLLNRRAFTDAVRHRLQSPPPAHTHLAVVMVDLDNFKSINDTHGHAAGDRALQAVAQLLREHAPADAVICRAGGEEFLAALTTGTPDVRPLTERFCRALVGLCPRITASIGIASAELRLLTEPYVASLVGELVQIADDAMYAAKRRGGNQVYEGVA</sequence>
<proteinExistence type="predicted"/>
<dbReference type="AlphaFoldDB" id="A0A1X2AAS8"/>
<evidence type="ECO:0000313" key="3">
    <source>
        <dbReference type="EMBL" id="ORW30169.1"/>
    </source>
</evidence>